<keyword evidence="2" id="KW-1185">Reference proteome</keyword>
<dbReference type="Proteomes" id="UP001596060">
    <property type="component" value="Unassembled WGS sequence"/>
</dbReference>
<evidence type="ECO:0000313" key="1">
    <source>
        <dbReference type="EMBL" id="MFC5506089.1"/>
    </source>
</evidence>
<proteinExistence type="predicted"/>
<dbReference type="RefSeq" id="WP_377817141.1">
    <property type="nucleotide sequence ID" value="NZ_JBHSLU010000034.1"/>
</dbReference>
<accession>A0ABW0P2R8</accession>
<organism evidence="1 2">
    <name type="scientific">Bosea massiliensis</name>
    <dbReference type="NCBI Taxonomy" id="151419"/>
    <lineage>
        <taxon>Bacteria</taxon>
        <taxon>Pseudomonadati</taxon>
        <taxon>Pseudomonadota</taxon>
        <taxon>Alphaproteobacteria</taxon>
        <taxon>Hyphomicrobiales</taxon>
        <taxon>Boseaceae</taxon>
        <taxon>Bosea</taxon>
    </lineage>
</organism>
<sequence>MTVNITAGDAQGSRNDETVYQHIPTSAARVIIRALSAGLDECEGTFFLADDEDTYDFYGETGWDMNPSAIERVLLDGTLSAEEKTAVDQIGIALIRKVVGLGQLVRINVGNGREQHAATISVDGTCVDEPAMNVCYSNAQHAFAAFGQRLPKVTDLFTYKASEILERENSAADGDRYLTGLLDIARYAVRRFGPNATLRVC</sequence>
<protein>
    <recommendedName>
        <fullName evidence="3">Phage gp6-like head-tail connector protein</fullName>
    </recommendedName>
</protein>
<gene>
    <name evidence="1" type="ORF">ACFPN9_12565</name>
</gene>
<name>A0ABW0P2R8_9HYPH</name>
<reference evidence="2" key="1">
    <citation type="journal article" date="2019" name="Int. J. Syst. Evol. Microbiol.">
        <title>The Global Catalogue of Microorganisms (GCM) 10K type strain sequencing project: providing services to taxonomists for standard genome sequencing and annotation.</title>
        <authorList>
            <consortium name="The Broad Institute Genomics Platform"/>
            <consortium name="The Broad Institute Genome Sequencing Center for Infectious Disease"/>
            <person name="Wu L."/>
            <person name="Ma J."/>
        </authorList>
    </citation>
    <scope>NUCLEOTIDE SEQUENCE [LARGE SCALE GENOMIC DNA]</scope>
    <source>
        <strain evidence="2">CCUG 43117</strain>
    </source>
</reference>
<evidence type="ECO:0008006" key="3">
    <source>
        <dbReference type="Google" id="ProtNLM"/>
    </source>
</evidence>
<dbReference type="EMBL" id="JBHSLU010000034">
    <property type="protein sequence ID" value="MFC5506089.1"/>
    <property type="molecule type" value="Genomic_DNA"/>
</dbReference>
<comment type="caution">
    <text evidence="1">The sequence shown here is derived from an EMBL/GenBank/DDBJ whole genome shotgun (WGS) entry which is preliminary data.</text>
</comment>
<evidence type="ECO:0000313" key="2">
    <source>
        <dbReference type="Proteomes" id="UP001596060"/>
    </source>
</evidence>